<dbReference type="STRING" id="1232681.ADIS_0914"/>
<dbReference type="PATRIC" id="fig|1288963.3.peg.913"/>
<protein>
    <submittedName>
        <fullName evidence="3">Putative two-component system sensor protein</fullName>
    </submittedName>
</protein>
<proteinExistence type="predicted"/>
<dbReference type="Proteomes" id="UP000013909">
    <property type="component" value="Unassembled WGS sequence"/>
</dbReference>
<feature type="transmembrane region" description="Helical" evidence="1">
    <location>
        <begin position="12"/>
        <end position="30"/>
    </location>
</feature>
<dbReference type="RefSeq" id="WP_010853062.1">
    <property type="nucleotide sequence ID" value="NZ_AQHR01000029.1"/>
</dbReference>
<dbReference type="GO" id="GO:0000155">
    <property type="term" value="F:phosphorelay sensor kinase activity"/>
    <property type="evidence" value="ECO:0007669"/>
    <property type="project" value="InterPro"/>
</dbReference>
<dbReference type="SUPFAM" id="SSF55874">
    <property type="entry name" value="ATPase domain of HSP90 chaperone/DNA topoisomerase II/histidine kinase"/>
    <property type="match status" value="1"/>
</dbReference>
<reference evidence="3 4" key="1">
    <citation type="submission" date="2013-02" db="EMBL/GenBank/DDBJ databases">
        <title>A novel strain isolated from Lonar lake, Maharashtra, India.</title>
        <authorList>
            <person name="Singh A."/>
        </authorList>
    </citation>
    <scope>NUCLEOTIDE SEQUENCE [LARGE SCALE GENOMIC DNA]</scope>
    <source>
        <strain evidence="3 4">AK24</strain>
    </source>
</reference>
<evidence type="ECO:0000313" key="3">
    <source>
        <dbReference type="EMBL" id="EON78564.1"/>
    </source>
</evidence>
<evidence type="ECO:0000313" key="4">
    <source>
        <dbReference type="Proteomes" id="UP000013909"/>
    </source>
</evidence>
<accession>R7ZX42</accession>
<keyword evidence="1" id="KW-0812">Transmembrane</keyword>
<dbReference type="PANTHER" id="PTHR34220">
    <property type="entry name" value="SENSOR HISTIDINE KINASE YPDA"/>
    <property type="match status" value="1"/>
</dbReference>
<feature type="transmembrane region" description="Helical" evidence="1">
    <location>
        <begin position="77"/>
        <end position="95"/>
    </location>
</feature>
<dbReference type="InterPro" id="IPR010559">
    <property type="entry name" value="Sig_transdc_His_kin_internal"/>
</dbReference>
<comment type="caution">
    <text evidence="3">The sequence shown here is derived from an EMBL/GenBank/DDBJ whole genome shotgun (WGS) entry which is preliminary data.</text>
</comment>
<dbReference type="InterPro" id="IPR036890">
    <property type="entry name" value="HATPase_C_sf"/>
</dbReference>
<keyword evidence="4" id="KW-1185">Reference proteome</keyword>
<feature type="domain" description="Signal transduction histidine kinase internal region" evidence="2">
    <location>
        <begin position="166"/>
        <end position="243"/>
    </location>
</feature>
<evidence type="ECO:0000256" key="1">
    <source>
        <dbReference type="SAM" id="Phobius"/>
    </source>
</evidence>
<feature type="transmembrane region" description="Helical" evidence="1">
    <location>
        <begin position="42"/>
        <end position="65"/>
    </location>
</feature>
<dbReference type="InterPro" id="IPR050640">
    <property type="entry name" value="Bact_2-comp_sensor_kinase"/>
</dbReference>
<keyword evidence="1" id="KW-0472">Membrane</keyword>
<dbReference type="AlphaFoldDB" id="R7ZX42"/>
<dbReference type="GO" id="GO:0016020">
    <property type="term" value="C:membrane"/>
    <property type="evidence" value="ECO:0007669"/>
    <property type="project" value="InterPro"/>
</dbReference>
<name>R7ZX42_9BACT</name>
<gene>
    <name evidence="3" type="ORF">ADIS_0914</name>
</gene>
<dbReference type="OrthoDB" id="9792992at2"/>
<dbReference type="Gene3D" id="3.30.565.10">
    <property type="entry name" value="Histidine kinase-like ATPase, C-terminal domain"/>
    <property type="match status" value="1"/>
</dbReference>
<dbReference type="Pfam" id="PF06580">
    <property type="entry name" value="His_kinase"/>
    <property type="match status" value="1"/>
</dbReference>
<organism evidence="3 4">
    <name type="scientific">Lunatimonas lonarensis</name>
    <dbReference type="NCBI Taxonomy" id="1232681"/>
    <lineage>
        <taxon>Bacteria</taxon>
        <taxon>Pseudomonadati</taxon>
        <taxon>Bacteroidota</taxon>
        <taxon>Cytophagia</taxon>
        <taxon>Cytophagales</taxon>
        <taxon>Cyclobacteriaceae</taxon>
    </lineage>
</organism>
<dbReference type="EMBL" id="AQHR01000029">
    <property type="protein sequence ID" value="EON78564.1"/>
    <property type="molecule type" value="Genomic_DNA"/>
</dbReference>
<sequence>MKPTLFRKNLTVVVHILAWLLVALALFVINPLSWKIDLPAEFWIKQGLILTILIWSFYGNIFFIAPRFLFQEKYGQYLFIALGTGLLFVLLLQKYDSWVEFSRIMHEAFRPGEAYVPKPKSYTWDIVFYLQYALSIGISTSIAAVQKWQMEDLVRRQLEEQKKSSELSYLKAQINPHFFFNTLNNIYALINFDVEKAKAALLKLSRMMRYVLYETEKDKTLLSSEVNFINDYISLMQMRVSEKVKLDIHVQEKVEDIMIAPMLLLPFIENCFKHGVTAGQESHIKINLTMEGNCLQLQTENKINEKNQSSPEINRKGIGLANTLRRLSLLYKNKHTLLIDDTNPEKNYRVDLSINLG</sequence>
<dbReference type="PANTHER" id="PTHR34220:SF7">
    <property type="entry name" value="SENSOR HISTIDINE KINASE YPDA"/>
    <property type="match status" value="1"/>
</dbReference>
<evidence type="ECO:0000259" key="2">
    <source>
        <dbReference type="Pfam" id="PF06580"/>
    </source>
</evidence>
<keyword evidence="1" id="KW-1133">Transmembrane helix</keyword>